<sequence>MGISTVDSSVAGLGGCPYAKGATGNVATEDVVYMLHGLGVKTNVDLTKLMLTGDFISKQLGRPSNSKTALALSRTTTDASKI</sequence>
<gene>
    <name evidence="1" type="ORF">MLD38_017192</name>
</gene>
<name>A0ACB9QTW6_9MYRT</name>
<dbReference type="EMBL" id="CM042884">
    <property type="protein sequence ID" value="KAI4368658.1"/>
    <property type="molecule type" value="Genomic_DNA"/>
</dbReference>
<keyword evidence="2" id="KW-1185">Reference proteome</keyword>
<dbReference type="Proteomes" id="UP001057402">
    <property type="component" value="Chromosome 5"/>
</dbReference>
<comment type="caution">
    <text evidence="1">The sequence shown here is derived from an EMBL/GenBank/DDBJ whole genome shotgun (WGS) entry which is preliminary data.</text>
</comment>
<reference evidence="2" key="1">
    <citation type="journal article" date="2023" name="Front. Plant Sci.">
        <title>Chromosomal-level genome assembly of Melastoma candidum provides insights into trichome evolution.</title>
        <authorList>
            <person name="Zhong Y."/>
            <person name="Wu W."/>
            <person name="Sun C."/>
            <person name="Zou P."/>
            <person name="Liu Y."/>
            <person name="Dai S."/>
            <person name="Zhou R."/>
        </authorList>
    </citation>
    <scope>NUCLEOTIDE SEQUENCE [LARGE SCALE GENOMIC DNA]</scope>
</reference>
<protein>
    <submittedName>
        <fullName evidence="1">Uncharacterized protein</fullName>
    </submittedName>
</protein>
<evidence type="ECO:0000313" key="1">
    <source>
        <dbReference type="EMBL" id="KAI4368658.1"/>
    </source>
</evidence>
<evidence type="ECO:0000313" key="2">
    <source>
        <dbReference type="Proteomes" id="UP001057402"/>
    </source>
</evidence>
<organism evidence="1 2">
    <name type="scientific">Melastoma candidum</name>
    <dbReference type="NCBI Taxonomy" id="119954"/>
    <lineage>
        <taxon>Eukaryota</taxon>
        <taxon>Viridiplantae</taxon>
        <taxon>Streptophyta</taxon>
        <taxon>Embryophyta</taxon>
        <taxon>Tracheophyta</taxon>
        <taxon>Spermatophyta</taxon>
        <taxon>Magnoliopsida</taxon>
        <taxon>eudicotyledons</taxon>
        <taxon>Gunneridae</taxon>
        <taxon>Pentapetalae</taxon>
        <taxon>rosids</taxon>
        <taxon>malvids</taxon>
        <taxon>Myrtales</taxon>
        <taxon>Melastomataceae</taxon>
        <taxon>Melastomatoideae</taxon>
        <taxon>Melastomateae</taxon>
        <taxon>Melastoma</taxon>
    </lineage>
</organism>
<proteinExistence type="predicted"/>
<accession>A0ACB9QTW6</accession>